<evidence type="ECO:0000313" key="4">
    <source>
        <dbReference type="Proteomes" id="UP000310066"/>
    </source>
</evidence>
<evidence type="ECO:0000313" key="3">
    <source>
        <dbReference type="EMBL" id="TKA42087.1"/>
    </source>
</evidence>
<dbReference type="InterPro" id="IPR036866">
    <property type="entry name" value="RibonucZ/Hydroxyglut_hydro"/>
</dbReference>
<dbReference type="InterPro" id="IPR001279">
    <property type="entry name" value="Metallo-B-lactamas"/>
</dbReference>
<organism evidence="3 4">
    <name type="scientific">Friedmanniomyces endolithicus</name>
    <dbReference type="NCBI Taxonomy" id="329885"/>
    <lineage>
        <taxon>Eukaryota</taxon>
        <taxon>Fungi</taxon>
        <taxon>Dikarya</taxon>
        <taxon>Ascomycota</taxon>
        <taxon>Pezizomycotina</taxon>
        <taxon>Dothideomycetes</taxon>
        <taxon>Dothideomycetidae</taxon>
        <taxon>Mycosphaerellales</taxon>
        <taxon>Teratosphaeriaceae</taxon>
        <taxon>Friedmanniomyces</taxon>
    </lineage>
</organism>
<dbReference type="Gene3D" id="3.60.15.10">
    <property type="entry name" value="Ribonuclease Z/Hydroxyacylglutathione hydrolase-like"/>
    <property type="match status" value="1"/>
</dbReference>
<proteinExistence type="predicted"/>
<dbReference type="Pfam" id="PF00753">
    <property type="entry name" value="Lactamase_B"/>
    <property type="match status" value="1"/>
</dbReference>
<dbReference type="InterPro" id="IPR052926">
    <property type="entry name" value="Metallo-beta-lactamase_dom"/>
</dbReference>
<name>A0A4U0V0V9_9PEZI</name>
<comment type="caution">
    <text evidence="3">The sequence shown here is derived from an EMBL/GenBank/DDBJ whole genome shotgun (WGS) entry which is preliminary data.</text>
</comment>
<reference evidence="3 4" key="1">
    <citation type="submission" date="2017-03" db="EMBL/GenBank/DDBJ databases">
        <title>Genomes of endolithic fungi from Antarctica.</title>
        <authorList>
            <person name="Coleine C."/>
            <person name="Masonjones S."/>
            <person name="Stajich J.E."/>
        </authorList>
    </citation>
    <scope>NUCLEOTIDE SEQUENCE [LARGE SCALE GENOMIC DNA]</scope>
    <source>
        <strain evidence="3 4">CCFEE 5311</strain>
    </source>
</reference>
<feature type="region of interest" description="Disordered" evidence="1">
    <location>
        <begin position="54"/>
        <end position="73"/>
    </location>
</feature>
<dbReference type="InterPro" id="IPR041712">
    <property type="entry name" value="DHPS-like_MBL-fold"/>
</dbReference>
<dbReference type="AlphaFoldDB" id="A0A4U0V0V9"/>
<dbReference type="SUPFAM" id="SSF56281">
    <property type="entry name" value="Metallo-hydrolase/oxidoreductase"/>
    <property type="match status" value="1"/>
</dbReference>
<dbReference type="OrthoDB" id="1470350at2759"/>
<dbReference type="Proteomes" id="UP000310066">
    <property type="component" value="Unassembled WGS sequence"/>
</dbReference>
<evidence type="ECO:0000256" key="1">
    <source>
        <dbReference type="SAM" id="MobiDB-lite"/>
    </source>
</evidence>
<sequence>MAALVELDSLEILVVVDNEYGIPSYVTRKCTTNSSLGSLDPISPCPNPAVQQSGSLKDLGINGSPITTNDRGDAKKELRMDSICCSAHGLSLLITGVAGDKRHTVLFDTGPEDRVFELNAKRLKAPLRDIEAIHLSHWHRDHSGGMLKVLEMAGAAGAKTISVDLHPDRPNYRGMMAMAPISMEADPTFEEIEKAGGSVEKHGEAHGVLENYFMVSGEIPRVTKYEMGLKRGIRFVKETGKWEEDTLIKDERFLMCKLKDKGLVLFTGCSHAGVVNASRNAVDLGSGTPLYAVMGGYHLADAEPELISNSVADLKALEPKVLLAGHCTGWRAKFEIERQMPGRLVPSFVGSKFVL</sequence>
<dbReference type="PANTHER" id="PTHR13754:SF13">
    <property type="entry name" value="METALLO-BETA-LACTAMASE SUPERFAMILY PROTEIN (AFU_ORTHOLOGUE AFUA_3G07630)"/>
    <property type="match status" value="1"/>
</dbReference>
<dbReference type="EMBL" id="NAJP01000024">
    <property type="protein sequence ID" value="TKA42087.1"/>
    <property type="molecule type" value="Genomic_DNA"/>
</dbReference>
<gene>
    <name evidence="3" type="ORF">B0A54_07174</name>
</gene>
<dbReference type="CDD" id="cd07713">
    <property type="entry name" value="DHPS-like_MBL-fold"/>
    <property type="match status" value="1"/>
</dbReference>
<feature type="domain" description="Metallo-beta-lactamase" evidence="2">
    <location>
        <begin position="95"/>
        <end position="156"/>
    </location>
</feature>
<dbReference type="PANTHER" id="PTHR13754">
    <property type="entry name" value="METALLO-BETA-LACTAMASE SUPERFAMILY PROTEIN"/>
    <property type="match status" value="1"/>
</dbReference>
<dbReference type="GO" id="GO:0016740">
    <property type="term" value="F:transferase activity"/>
    <property type="evidence" value="ECO:0007669"/>
    <property type="project" value="TreeGrafter"/>
</dbReference>
<dbReference type="STRING" id="329885.A0A4U0V0V9"/>
<accession>A0A4U0V0V9</accession>
<protein>
    <recommendedName>
        <fullName evidence="2">Metallo-beta-lactamase domain-containing protein</fullName>
    </recommendedName>
</protein>
<evidence type="ECO:0000259" key="2">
    <source>
        <dbReference type="Pfam" id="PF00753"/>
    </source>
</evidence>